<evidence type="ECO:0000313" key="11">
    <source>
        <dbReference type="EMBL" id="CAB4686426.1"/>
    </source>
</evidence>
<dbReference type="EMBL" id="CAEZZW010000002">
    <property type="protein sequence ID" value="CAB4776492.1"/>
    <property type="molecule type" value="Genomic_DNA"/>
</dbReference>
<organism evidence="10">
    <name type="scientific">freshwater metagenome</name>
    <dbReference type="NCBI Taxonomy" id="449393"/>
    <lineage>
        <taxon>unclassified sequences</taxon>
        <taxon>metagenomes</taxon>
        <taxon>ecological metagenomes</taxon>
    </lineage>
</organism>
<dbReference type="NCBIfam" id="TIGR03462">
    <property type="entry name" value="CarR_dom_SF"/>
    <property type="match status" value="1"/>
</dbReference>
<evidence type="ECO:0000313" key="17">
    <source>
        <dbReference type="EMBL" id="CAB4983225.1"/>
    </source>
</evidence>
<dbReference type="GO" id="GO:0016120">
    <property type="term" value="P:carotene biosynthetic process"/>
    <property type="evidence" value="ECO:0007669"/>
    <property type="project" value="UniProtKB-ARBA"/>
</dbReference>
<feature type="domain" description="Lycopene cyclase" evidence="9">
    <location>
        <begin position="3"/>
        <end position="87"/>
    </location>
</feature>
<evidence type="ECO:0000313" key="15">
    <source>
        <dbReference type="EMBL" id="CAB4868256.1"/>
    </source>
</evidence>
<sequence length="102" mass="11556">MLAFTVAGSFWLEIVLRVGVLRRIKRALVSIAPIAFCFLIWDSYAISRRHWAFDPNQILGVYGPGGIPLEEYLFFLVVPLAAIMTIEAVRRVKGNWSMGDEQ</sequence>
<feature type="transmembrane region" description="Helical" evidence="8">
    <location>
        <begin position="72"/>
        <end position="89"/>
    </location>
</feature>
<dbReference type="Pfam" id="PF18916">
    <property type="entry name" value="Lycopene_cyc"/>
    <property type="match status" value="1"/>
</dbReference>
<evidence type="ECO:0000313" key="16">
    <source>
        <dbReference type="EMBL" id="CAB4938545.1"/>
    </source>
</evidence>
<proteinExistence type="predicted"/>
<accession>A0A6J5YQS9</accession>
<evidence type="ECO:0000256" key="8">
    <source>
        <dbReference type="SAM" id="Phobius"/>
    </source>
</evidence>
<evidence type="ECO:0000256" key="6">
    <source>
        <dbReference type="ARBA" id="ARBA00023136"/>
    </source>
</evidence>
<comment type="subcellular location">
    <subcellularLocation>
        <location evidence="1">Membrane</location>
        <topology evidence="1">Multi-pass membrane protein</topology>
    </subcellularLocation>
</comment>
<dbReference type="EMBL" id="CAFBOC010000015">
    <property type="protein sequence ID" value="CAB4983225.1"/>
    <property type="molecule type" value="Genomic_DNA"/>
</dbReference>
<dbReference type="GO" id="GO:0045436">
    <property type="term" value="F:lycopene beta cyclase activity"/>
    <property type="evidence" value="ECO:0007669"/>
    <property type="project" value="UniProtKB-ARBA"/>
</dbReference>
<evidence type="ECO:0000259" key="9">
    <source>
        <dbReference type="Pfam" id="PF18916"/>
    </source>
</evidence>
<gene>
    <name evidence="11" type="ORF">UFOPK2510_00364</name>
    <name evidence="12" type="ORF">UFOPK2718_00249</name>
    <name evidence="13" type="ORF">UFOPK2936_00554</name>
    <name evidence="14" type="ORF">UFOPK3174_00324</name>
    <name evidence="15" type="ORF">UFOPK3328_00898</name>
    <name evidence="16" type="ORF">UFOPK3779_00359</name>
    <name evidence="17" type="ORF">UFOPK3913_01272</name>
    <name evidence="10" type="ORF">UFOPK4107_00116</name>
</gene>
<comment type="pathway">
    <text evidence="2">Carotenoid biosynthesis.</text>
</comment>
<keyword evidence="3 8" id="KW-0812">Transmembrane</keyword>
<dbReference type="InterPro" id="IPR017825">
    <property type="entry name" value="Lycopene_cyclase_dom"/>
</dbReference>
<dbReference type="AlphaFoldDB" id="A0A6J5YQS9"/>
<evidence type="ECO:0000256" key="1">
    <source>
        <dbReference type="ARBA" id="ARBA00004141"/>
    </source>
</evidence>
<reference evidence="10" key="1">
    <citation type="submission" date="2020-05" db="EMBL/GenBank/DDBJ databases">
        <authorList>
            <person name="Chiriac C."/>
            <person name="Salcher M."/>
            <person name="Ghai R."/>
            <person name="Kavagutti S V."/>
        </authorList>
    </citation>
    <scope>NUCLEOTIDE SEQUENCE</scope>
</reference>
<name>A0A6J5YQS9_9ZZZZ</name>
<dbReference type="EMBL" id="CAEZYM010000002">
    <property type="protein sequence ID" value="CAB4717937.1"/>
    <property type="molecule type" value="Genomic_DNA"/>
</dbReference>
<evidence type="ECO:0000313" key="12">
    <source>
        <dbReference type="EMBL" id="CAB4717937.1"/>
    </source>
</evidence>
<dbReference type="GO" id="GO:0016117">
    <property type="term" value="P:carotenoid biosynthetic process"/>
    <property type="evidence" value="ECO:0007669"/>
    <property type="project" value="UniProtKB-KW"/>
</dbReference>
<evidence type="ECO:0000313" key="10">
    <source>
        <dbReference type="EMBL" id="CAB4330299.1"/>
    </source>
</evidence>
<dbReference type="GO" id="GO:0016020">
    <property type="term" value="C:membrane"/>
    <property type="evidence" value="ECO:0007669"/>
    <property type="project" value="UniProtKB-SubCell"/>
</dbReference>
<dbReference type="GO" id="GO:0016872">
    <property type="term" value="F:intramolecular lyase activity"/>
    <property type="evidence" value="ECO:0007669"/>
    <property type="project" value="InterPro"/>
</dbReference>
<keyword evidence="5 8" id="KW-1133">Transmembrane helix</keyword>
<evidence type="ECO:0000256" key="7">
    <source>
        <dbReference type="ARBA" id="ARBA00023235"/>
    </source>
</evidence>
<evidence type="ECO:0000256" key="5">
    <source>
        <dbReference type="ARBA" id="ARBA00022989"/>
    </source>
</evidence>
<evidence type="ECO:0000256" key="4">
    <source>
        <dbReference type="ARBA" id="ARBA00022746"/>
    </source>
</evidence>
<dbReference type="EMBL" id="CAFBNH010000002">
    <property type="protein sequence ID" value="CAB4938545.1"/>
    <property type="molecule type" value="Genomic_DNA"/>
</dbReference>
<keyword evidence="7" id="KW-0413">Isomerase</keyword>
<evidence type="ECO:0000313" key="13">
    <source>
        <dbReference type="EMBL" id="CAB4776492.1"/>
    </source>
</evidence>
<keyword evidence="4" id="KW-0125">Carotenoid biosynthesis</keyword>
<dbReference type="EMBL" id="CAEZXO010000002">
    <property type="protein sequence ID" value="CAB4686426.1"/>
    <property type="molecule type" value="Genomic_DNA"/>
</dbReference>
<evidence type="ECO:0000256" key="2">
    <source>
        <dbReference type="ARBA" id="ARBA00004829"/>
    </source>
</evidence>
<dbReference type="EMBL" id="CAFABH010000004">
    <property type="protein sequence ID" value="CAB4822746.1"/>
    <property type="molecule type" value="Genomic_DNA"/>
</dbReference>
<dbReference type="EMBL" id="CAFBLD010000005">
    <property type="protein sequence ID" value="CAB4868256.1"/>
    <property type="molecule type" value="Genomic_DNA"/>
</dbReference>
<protein>
    <submittedName>
        <fullName evidence="10">Unannotated protein</fullName>
    </submittedName>
</protein>
<evidence type="ECO:0000256" key="3">
    <source>
        <dbReference type="ARBA" id="ARBA00022692"/>
    </source>
</evidence>
<keyword evidence="6 8" id="KW-0472">Membrane</keyword>
<dbReference type="EMBL" id="CAESAE010000001">
    <property type="protein sequence ID" value="CAB4330299.1"/>
    <property type="molecule type" value="Genomic_DNA"/>
</dbReference>
<evidence type="ECO:0000313" key="14">
    <source>
        <dbReference type="EMBL" id="CAB4822746.1"/>
    </source>
</evidence>
<feature type="transmembrane region" description="Helical" evidence="8">
    <location>
        <begin position="27"/>
        <end position="46"/>
    </location>
</feature>